<organism evidence="6 7">
    <name type="scientific">Tannerella forsythia</name>
    <name type="common">Bacteroides forsythus</name>
    <dbReference type="NCBI Taxonomy" id="28112"/>
    <lineage>
        <taxon>Bacteria</taxon>
        <taxon>Pseudomonadati</taxon>
        <taxon>Bacteroidota</taxon>
        <taxon>Bacteroidia</taxon>
        <taxon>Bacteroidales</taxon>
        <taxon>Tannerellaceae</taxon>
        <taxon>Tannerella</taxon>
    </lineage>
</organism>
<dbReference type="InterPro" id="IPR036922">
    <property type="entry name" value="Rieske_2Fe-2S_sf"/>
</dbReference>
<dbReference type="PROSITE" id="PS51296">
    <property type="entry name" value="RIESKE"/>
    <property type="match status" value="1"/>
</dbReference>
<name>A0A1D3UFF2_TANFO</name>
<dbReference type="InterPro" id="IPR017941">
    <property type="entry name" value="Rieske_2Fe-2S"/>
</dbReference>
<dbReference type="SUPFAM" id="SSF50022">
    <property type="entry name" value="ISP domain"/>
    <property type="match status" value="1"/>
</dbReference>
<feature type="domain" description="Rieske" evidence="5">
    <location>
        <begin position="52"/>
        <end position="152"/>
    </location>
</feature>
<evidence type="ECO:0000313" key="7">
    <source>
        <dbReference type="Proteomes" id="UP000182057"/>
    </source>
</evidence>
<evidence type="ECO:0000256" key="2">
    <source>
        <dbReference type="ARBA" id="ARBA00022723"/>
    </source>
</evidence>
<keyword evidence="1" id="KW-0001">2Fe-2S</keyword>
<protein>
    <recommendedName>
        <fullName evidence="5">Rieske domain-containing protein</fullName>
    </recommendedName>
</protein>
<dbReference type="EMBL" id="FMMM01000021">
    <property type="protein sequence ID" value="SCQ18712.1"/>
    <property type="molecule type" value="Genomic_DNA"/>
</dbReference>
<dbReference type="Proteomes" id="UP000182057">
    <property type="component" value="Unassembled WGS sequence"/>
</dbReference>
<sequence>MKKKICLILFVLFGWLACTEEHPILNYPVDLSLDTQHSDKNIRRGNILGYRTYTIEDMRERPFAIRATGYGGILAVRALDGECYAFDLACPHENDRGVLISVDQDRTTATCPKCKTVYDISAATVPGIPIKGVSKSQLKKYSVYENGSKIIIRNH</sequence>
<evidence type="ECO:0000313" key="6">
    <source>
        <dbReference type="EMBL" id="SCQ18712.1"/>
    </source>
</evidence>
<dbReference type="RefSeq" id="WP_060830734.1">
    <property type="nucleotide sequence ID" value="NZ_CAUQHC010000019.1"/>
</dbReference>
<keyword evidence="3" id="KW-0408">Iron</keyword>
<dbReference type="PROSITE" id="PS51257">
    <property type="entry name" value="PROKAR_LIPOPROTEIN"/>
    <property type="match status" value="1"/>
</dbReference>
<dbReference type="OrthoDB" id="1121472at2"/>
<keyword evidence="4" id="KW-0411">Iron-sulfur</keyword>
<accession>A0A1D3UFF2</accession>
<proteinExistence type="predicted"/>
<evidence type="ECO:0000259" key="5">
    <source>
        <dbReference type="PROSITE" id="PS51296"/>
    </source>
</evidence>
<evidence type="ECO:0000256" key="1">
    <source>
        <dbReference type="ARBA" id="ARBA00022714"/>
    </source>
</evidence>
<dbReference type="GO" id="GO:0051537">
    <property type="term" value="F:2 iron, 2 sulfur cluster binding"/>
    <property type="evidence" value="ECO:0007669"/>
    <property type="project" value="UniProtKB-KW"/>
</dbReference>
<evidence type="ECO:0000256" key="3">
    <source>
        <dbReference type="ARBA" id="ARBA00023004"/>
    </source>
</evidence>
<gene>
    <name evidence="6" type="ORF">TFUB20_00438</name>
</gene>
<dbReference type="AlphaFoldDB" id="A0A1D3UFF2"/>
<evidence type="ECO:0000256" key="4">
    <source>
        <dbReference type="ARBA" id="ARBA00023014"/>
    </source>
</evidence>
<keyword evidence="2" id="KW-0479">Metal-binding</keyword>
<dbReference type="Gene3D" id="2.102.10.10">
    <property type="entry name" value="Rieske [2Fe-2S] iron-sulphur domain"/>
    <property type="match status" value="1"/>
</dbReference>
<dbReference type="GO" id="GO:0046872">
    <property type="term" value="F:metal ion binding"/>
    <property type="evidence" value="ECO:0007669"/>
    <property type="project" value="UniProtKB-KW"/>
</dbReference>
<reference evidence="6 7" key="1">
    <citation type="submission" date="2016-09" db="EMBL/GenBank/DDBJ databases">
        <authorList>
            <person name="Capua I."/>
            <person name="De Benedictis P."/>
            <person name="Joannis T."/>
            <person name="Lombin L.H."/>
            <person name="Cattoli G."/>
        </authorList>
    </citation>
    <scope>NUCLEOTIDE SEQUENCE [LARGE SCALE GENOMIC DNA]</scope>
    <source>
        <strain evidence="6 7">UB20</strain>
    </source>
</reference>